<feature type="non-terminal residue" evidence="1">
    <location>
        <position position="51"/>
    </location>
</feature>
<dbReference type="Proteomes" id="UP000485058">
    <property type="component" value="Unassembled WGS sequence"/>
</dbReference>
<gene>
    <name evidence="1" type="ORF">HaLaN_26416</name>
</gene>
<protein>
    <submittedName>
        <fullName evidence="1">Uncharacterized protein</fullName>
    </submittedName>
</protein>
<sequence length="51" mass="5317">AGRLEAPVRQVLPEASAASAAASALGPPGYNKVKIKIVAHCTFRVGIHHKQ</sequence>
<dbReference type="AlphaFoldDB" id="A0A6A0A6K1"/>
<organism evidence="1 2">
    <name type="scientific">Haematococcus lacustris</name>
    <name type="common">Green alga</name>
    <name type="synonym">Haematococcus pluvialis</name>
    <dbReference type="NCBI Taxonomy" id="44745"/>
    <lineage>
        <taxon>Eukaryota</taxon>
        <taxon>Viridiplantae</taxon>
        <taxon>Chlorophyta</taxon>
        <taxon>core chlorophytes</taxon>
        <taxon>Chlorophyceae</taxon>
        <taxon>CS clade</taxon>
        <taxon>Chlamydomonadales</taxon>
        <taxon>Haematococcaceae</taxon>
        <taxon>Haematococcus</taxon>
    </lineage>
</organism>
<proteinExistence type="predicted"/>
<evidence type="ECO:0000313" key="1">
    <source>
        <dbReference type="EMBL" id="GFH28007.1"/>
    </source>
</evidence>
<accession>A0A6A0A6K1</accession>
<feature type="non-terminal residue" evidence="1">
    <location>
        <position position="1"/>
    </location>
</feature>
<keyword evidence="2" id="KW-1185">Reference proteome</keyword>
<comment type="caution">
    <text evidence="1">The sequence shown here is derived from an EMBL/GenBank/DDBJ whole genome shotgun (WGS) entry which is preliminary data.</text>
</comment>
<reference evidence="1 2" key="1">
    <citation type="submission" date="2020-02" db="EMBL/GenBank/DDBJ databases">
        <title>Draft genome sequence of Haematococcus lacustris strain NIES-144.</title>
        <authorList>
            <person name="Morimoto D."/>
            <person name="Nakagawa S."/>
            <person name="Yoshida T."/>
            <person name="Sawayama S."/>
        </authorList>
    </citation>
    <scope>NUCLEOTIDE SEQUENCE [LARGE SCALE GENOMIC DNA]</scope>
    <source>
        <strain evidence="1 2">NIES-144</strain>
    </source>
</reference>
<evidence type="ECO:0000313" key="2">
    <source>
        <dbReference type="Proteomes" id="UP000485058"/>
    </source>
</evidence>
<dbReference type="EMBL" id="BLLF01003705">
    <property type="protein sequence ID" value="GFH28007.1"/>
    <property type="molecule type" value="Genomic_DNA"/>
</dbReference>
<name>A0A6A0A6K1_HAELA</name>